<dbReference type="GeneID" id="17297325"/>
<dbReference type="HOGENOM" id="CLU_753253_0_0_1"/>
<reference evidence="2 4" key="1">
    <citation type="journal article" date="2012" name="Nature">
        <title>Algal genomes reveal evolutionary mosaicism and the fate of nucleomorphs.</title>
        <authorList>
            <consortium name="DOE Joint Genome Institute"/>
            <person name="Curtis B.A."/>
            <person name="Tanifuji G."/>
            <person name="Burki F."/>
            <person name="Gruber A."/>
            <person name="Irimia M."/>
            <person name="Maruyama S."/>
            <person name="Arias M.C."/>
            <person name="Ball S.G."/>
            <person name="Gile G.H."/>
            <person name="Hirakawa Y."/>
            <person name="Hopkins J.F."/>
            <person name="Kuo A."/>
            <person name="Rensing S.A."/>
            <person name="Schmutz J."/>
            <person name="Symeonidi A."/>
            <person name="Elias M."/>
            <person name="Eveleigh R.J."/>
            <person name="Herman E.K."/>
            <person name="Klute M.J."/>
            <person name="Nakayama T."/>
            <person name="Obornik M."/>
            <person name="Reyes-Prieto A."/>
            <person name="Armbrust E.V."/>
            <person name="Aves S.J."/>
            <person name="Beiko R.G."/>
            <person name="Coutinho P."/>
            <person name="Dacks J.B."/>
            <person name="Durnford D.G."/>
            <person name="Fast N.M."/>
            <person name="Green B.R."/>
            <person name="Grisdale C.J."/>
            <person name="Hempel F."/>
            <person name="Henrissat B."/>
            <person name="Hoppner M.P."/>
            <person name="Ishida K."/>
            <person name="Kim E."/>
            <person name="Koreny L."/>
            <person name="Kroth P.G."/>
            <person name="Liu Y."/>
            <person name="Malik S.B."/>
            <person name="Maier U.G."/>
            <person name="McRose D."/>
            <person name="Mock T."/>
            <person name="Neilson J.A."/>
            <person name="Onodera N.T."/>
            <person name="Poole A.M."/>
            <person name="Pritham E.J."/>
            <person name="Richards T.A."/>
            <person name="Rocap G."/>
            <person name="Roy S.W."/>
            <person name="Sarai C."/>
            <person name="Schaack S."/>
            <person name="Shirato S."/>
            <person name="Slamovits C.H."/>
            <person name="Spencer D.F."/>
            <person name="Suzuki S."/>
            <person name="Worden A.Z."/>
            <person name="Zauner S."/>
            <person name="Barry K."/>
            <person name="Bell C."/>
            <person name="Bharti A.K."/>
            <person name="Crow J.A."/>
            <person name="Grimwood J."/>
            <person name="Kramer R."/>
            <person name="Lindquist E."/>
            <person name="Lucas S."/>
            <person name="Salamov A."/>
            <person name="McFadden G.I."/>
            <person name="Lane C.E."/>
            <person name="Keeling P.J."/>
            <person name="Gray M.W."/>
            <person name="Grigoriev I.V."/>
            <person name="Archibald J.M."/>
        </authorList>
    </citation>
    <scope>NUCLEOTIDE SEQUENCE</scope>
    <source>
        <strain evidence="2 4">CCMP2712</strain>
    </source>
</reference>
<dbReference type="PaxDb" id="55529-EKX40704"/>
<sequence length="368" mass="41096">MKSPHAVALSTIKSHHSILAATKRMGLKFPKSQQILDDIPPEYLSVNQTNETFSAVSADDYNEDRSKESVFSQVFRTPLTYHLVRTVDHYLPDTWDVVIKTKKAAPLPLSERDPDYYPGGEFKVSKAVRVADENLKEGWLQDVTRRVNSTKDTPLSGQVHDDDVEVQQGPPVEMNLSYVSQQTVERVEPLTREQVGERNFEGFADDVNEEIPQVTVKVHPADHTGAEFDAGGWLNDMLRKPEAVGDPLERDRLITIPPTKVVEAKEPDPNVPLELGDSVVAASEANDDPALQDLGIPYSKEEVSKPQGEDNYKYGLLADFQDRDVKLQPIVAASQAVAERWETKEEEANERSRVEGSKVETKPVEVAD</sequence>
<name>L1IXU8_GUITC</name>
<gene>
    <name evidence="2" type="ORF">GUITHDRAFT_113236</name>
</gene>
<feature type="compositionally biased region" description="Basic and acidic residues" evidence="1">
    <location>
        <begin position="349"/>
        <end position="368"/>
    </location>
</feature>
<dbReference type="EMBL" id="JH993029">
    <property type="protein sequence ID" value="EKX40704.1"/>
    <property type="molecule type" value="Genomic_DNA"/>
</dbReference>
<reference evidence="4" key="2">
    <citation type="submission" date="2012-11" db="EMBL/GenBank/DDBJ databases">
        <authorList>
            <person name="Kuo A."/>
            <person name="Curtis B.A."/>
            <person name="Tanifuji G."/>
            <person name="Burki F."/>
            <person name="Gruber A."/>
            <person name="Irimia M."/>
            <person name="Maruyama S."/>
            <person name="Arias M.C."/>
            <person name="Ball S.G."/>
            <person name="Gile G.H."/>
            <person name="Hirakawa Y."/>
            <person name="Hopkins J.F."/>
            <person name="Rensing S.A."/>
            <person name="Schmutz J."/>
            <person name="Symeonidi A."/>
            <person name="Elias M."/>
            <person name="Eveleigh R.J."/>
            <person name="Herman E.K."/>
            <person name="Klute M.J."/>
            <person name="Nakayama T."/>
            <person name="Obornik M."/>
            <person name="Reyes-Prieto A."/>
            <person name="Armbrust E.V."/>
            <person name="Aves S.J."/>
            <person name="Beiko R.G."/>
            <person name="Coutinho P."/>
            <person name="Dacks J.B."/>
            <person name="Durnford D.G."/>
            <person name="Fast N.M."/>
            <person name="Green B.R."/>
            <person name="Grisdale C."/>
            <person name="Hempe F."/>
            <person name="Henrissat B."/>
            <person name="Hoppner M.P."/>
            <person name="Ishida K.-I."/>
            <person name="Kim E."/>
            <person name="Koreny L."/>
            <person name="Kroth P.G."/>
            <person name="Liu Y."/>
            <person name="Malik S.-B."/>
            <person name="Maier U.G."/>
            <person name="McRose D."/>
            <person name="Mock T."/>
            <person name="Neilson J.A."/>
            <person name="Onodera N.T."/>
            <person name="Poole A.M."/>
            <person name="Pritham E.J."/>
            <person name="Richards T.A."/>
            <person name="Rocap G."/>
            <person name="Roy S.W."/>
            <person name="Sarai C."/>
            <person name="Schaack S."/>
            <person name="Shirato S."/>
            <person name="Slamovits C.H."/>
            <person name="Spencer D.F."/>
            <person name="Suzuki S."/>
            <person name="Worden A.Z."/>
            <person name="Zauner S."/>
            <person name="Barry K."/>
            <person name="Bell C."/>
            <person name="Bharti A.K."/>
            <person name="Crow J.A."/>
            <person name="Grimwood J."/>
            <person name="Kramer R."/>
            <person name="Lindquist E."/>
            <person name="Lucas S."/>
            <person name="Salamov A."/>
            <person name="McFadden G.I."/>
            <person name="Lane C.E."/>
            <person name="Keeling P.J."/>
            <person name="Gray M.W."/>
            <person name="Grigoriev I.V."/>
            <person name="Archibald J.M."/>
        </authorList>
    </citation>
    <scope>NUCLEOTIDE SEQUENCE</scope>
    <source>
        <strain evidence="4">CCMP2712</strain>
    </source>
</reference>
<dbReference type="RefSeq" id="XP_005827684.1">
    <property type="nucleotide sequence ID" value="XM_005827627.1"/>
</dbReference>
<dbReference type="EnsemblProtists" id="EKX40704">
    <property type="protein sequence ID" value="EKX40704"/>
    <property type="gene ID" value="GUITHDRAFT_113236"/>
</dbReference>
<dbReference type="Proteomes" id="UP000011087">
    <property type="component" value="Unassembled WGS sequence"/>
</dbReference>
<dbReference type="AlphaFoldDB" id="L1IXU8"/>
<evidence type="ECO:0000313" key="2">
    <source>
        <dbReference type="EMBL" id="EKX40704.1"/>
    </source>
</evidence>
<feature type="region of interest" description="Disordered" evidence="1">
    <location>
        <begin position="338"/>
        <end position="368"/>
    </location>
</feature>
<keyword evidence="4" id="KW-1185">Reference proteome</keyword>
<accession>L1IXU8</accession>
<evidence type="ECO:0000313" key="3">
    <source>
        <dbReference type="EnsemblProtists" id="EKX40704"/>
    </source>
</evidence>
<dbReference type="KEGG" id="gtt:GUITHDRAFT_113236"/>
<evidence type="ECO:0000313" key="4">
    <source>
        <dbReference type="Proteomes" id="UP000011087"/>
    </source>
</evidence>
<organism evidence="2">
    <name type="scientific">Guillardia theta (strain CCMP2712)</name>
    <name type="common">Cryptophyte</name>
    <dbReference type="NCBI Taxonomy" id="905079"/>
    <lineage>
        <taxon>Eukaryota</taxon>
        <taxon>Cryptophyceae</taxon>
        <taxon>Pyrenomonadales</taxon>
        <taxon>Geminigeraceae</taxon>
        <taxon>Guillardia</taxon>
    </lineage>
</organism>
<proteinExistence type="predicted"/>
<reference evidence="3" key="3">
    <citation type="submission" date="2015-06" db="UniProtKB">
        <authorList>
            <consortium name="EnsemblProtists"/>
        </authorList>
    </citation>
    <scope>IDENTIFICATION</scope>
</reference>
<protein>
    <submittedName>
        <fullName evidence="2 3">Uncharacterized protein</fullName>
    </submittedName>
</protein>
<evidence type="ECO:0000256" key="1">
    <source>
        <dbReference type="SAM" id="MobiDB-lite"/>
    </source>
</evidence>